<dbReference type="STRING" id="321146.A0A139HSI6"/>
<name>A0A139HSI6_9PEZI</name>
<evidence type="ECO:0000313" key="3">
    <source>
        <dbReference type="EMBL" id="KXT05454.1"/>
    </source>
</evidence>
<feature type="compositionally biased region" description="Basic and acidic residues" evidence="2">
    <location>
        <begin position="110"/>
        <end position="119"/>
    </location>
</feature>
<dbReference type="AlphaFoldDB" id="A0A139HSI6"/>
<proteinExistence type="predicted"/>
<keyword evidence="4" id="KW-1185">Reference proteome</keyword>
<evidence type="ECO:0000256" key="1">
    <source>
        <dbReference type="SAM" id="Coils"/>
    </source>
</evidence>
<dbReference type="EMBL" id="LFZN01000013">
    <property type="protein sequence ID" value="KXT05454.1"/>
    <property type="molecule type" value="Genomic_DNA"/>
</dbReference>
<accession>A0A139HSI6</accession>
<evidence type="ECO:0000313" key="4">
    <source>
        <dbReference type="Proteomes" id="UP000070133"/>
    </source>
</evidence>
<protein>
    <submittedName>
        <fullName evidence="3">Uncharacterized protein</fullName>
    </submittedName>
</protein>
<feature type="region of interest" description="Disordered" evidence="2">
    <location>
        <begin position="374"/>
        <end position="405"/>
    </location>
</feature>
<dbReference type="Proteomes" id="UP000070133">
    <property type="component" value="Unassembled WGS sequence"/>
</dbReference>
<feature type="region of interest" description="Disordered" evidence="2">
    <location>
        <begin position="201"/>
        <end position="257"/>
    </location>
</feature>
<feature type="region of interest" description="Disordered" evidence="2">
    <location>
        <begin position="97"/>
        <end position="139"/>
    </location>
</feature>
<reference evidence="3 4" key="1">
    <citation type="submission" date="2015-07" db="EMBL/GenBank/DDBJ databases">
        <title>Comparative genomics of the Sigatoka disease complex on banana suggests a link between parallel evolutionary changes in Pseudocercospora fijiensis and Pseudocercospora eumusae and increased virulence on the banana host.</title>
        <authorList>
            <person name="Chang T.-C."/>
            <person name="Salvucci A."/>
            <person name="Crous P.W."/>
            <person name="Stergiopoulos I."/>
        </authorList>
    </citation>
    <scope>NUCLEOTIDE SEQUENCE [LARGE SCALE GENOMIC DNA]</scope>
    <source>
        <strain evidence="3 4">CBS 114824</strain>
    </source>
</reference>
<comment type="caution">
    <text evidence="3">The sequence shown here is derived from an EMBL/GenBank/DDBJ whole genome shotgun (WGS) entry which is preliminary data.</text>
</comment>
<gene>
    <name evidence="3" type="ORF">AC578_11099</name>
</gene>
<evidence type="ECO:0000256" key="2">
    <source>
        <dbReference type="SAM" id="MobiDB-lite"/>
    </source>
</evidence>
<organism evidence="3 4">
    <name type="scientific">Pseudocercospora eumusae</name>
    <dbReference type="NCBI Taxonomy" id="321146"/>
    <lineage>
        <taxon>Eukaryota</taxon>
        <taxon>Fungi</taxon>
        <taxon>Dikarya</taxon>
        <taxon>Ascomycota</taxon>
        <taxon>Pezizomycotina</taxon>
        <taxon>Dothideomycetes</taxon>
        <taxon>Dothideomycetidae</taxon>
        <taxon>Mycosphaerellales</taxon>
        <taxon>Mycosphaerellaceae</taxon>
        <taxon>Pseudocercospora</taxon>
    </lineage>
</organism>
<feature type="coiled-coil region" evidence="1">
    <location>
        <begin position="51"/>
        <end position="85"/>
    </location>
</feature>
<feature type="compositionally biased region" description="Basic and acidic residues" evidence="2">
    <location>
        <begin position="374"/>
        <end position="383"/>
    </location>
</feature>
<dbReference type="OrthoDB" id="10473055at2759"/>
<keyword evidence="1" id="KW-0175">Coiled coil</keyword>
<sequence length="405" mass="46155">MAELSGLDGLLAQFKKQARETIRAEFQAETELLRTENSLLHNKIGEKDLLHQDVIRQRDELFQEVQSLKLEIKNLNGRLKSESSLRSGDTQRRCGNFEIEINQRPPPIKGKRDPSDQRELAQQSLENQDEPNARSVTFGGFEILERPGTKFYRDMFDCSTSHDKGAALRKALLFFKPSEVKAEILRPHAWELLGIERATVEGKDDCDQDPEDSLLPEPKDIENPEISFQTPKQPKAQREREQRAQARSSWLNSNGFAPKDRGFPIDARGSRLASVVPRKRHAEEIPFAELSSEDFNTMLDRRRSVCLRCWRTGEFCDGRGQCGACKRAGLTCEHKPCGYGLACPFVRCARLHPDQWNPLDGDWFVRKHGIDGRNKGVDGDPRSTAKRRVKDSWKPADNGMARFQS</sequence>